<evidence type="ECO:0000313" key="6">
    <source>
        <dbReference type="Proteomes" id="UP000309174"/>
    </source>
</evidence>
<evidence type="ECO:0000256" key="3">
    <source>
        <dbReference type="ARBA" id="ARBA00023163"/>
    </source>
</evidence>
<keyword evidence="6" id="KW-1185">Reference proteome</keyword>
<dbReference type="Pfam" id="PF00196">
    <property type="entry name" value="GerE"/>
    <property type="match status" value="1"/>
</dbReference>
<evidence type="ECO:0000313" key="5">
    <source>
        <dbReference type="EMBL" id="TMQ93547.1"/>
    </source>
</evidence>
<evidence type="ECO:0000256" key="2">
    <source>
        <dbReference type="ARBA" id="ARBA00023125"/>
    </source>
</evidence>
<keyword evidence="1" id="KW-0805">Transcription regulation</keyword>
<dbReference type="PANTHER" id="PTHR44688">
    <property type="entry name" value="DNA-BINDING TRANSCRIPTIONAL ACTIVATOR DEVR_DOSR"/>
    <property type="match status" value="1"/>
</dbReference>
<protein>
    <submittedName>
        <fullName evidence="5">Helix-turn-helix transcriptional regulator</fullName>
    </submittedName>
</protein>
<dbReference type="InterPro" id="IPR036388">
    <property type="entry name" value="WH-like_DNA-bd_sf"/>
</dbReference>
<name>A0A5C4J8Q1_9ACTN</name>
<dbReference type="GO" id="GO:0006355">
    <property type="term" value="P:regulation of DNA-templated transcription"/>
    <property type="evidence" value="ECO:0007669"/>
    <property type="project" value="InterPro"/>
</dbReference>
<dbReference type="OrthoDB" id="483at2"/>
<keyword evidence="3" id="KW-0804">Transcription</keyword>
<proteinExistence type="predicted"/>
<organism evidence="5 6">
    <name type="scientific">Actinomadura soli</name>
    <dbReference type="NCBI Taxonomy" id="2508997"/>
    <lineage>
        <taxon>Bacteria</taxon>
        <taxon>Bacillati</taxon>
        <taxon>Actinomycetota</taxon>
        <taxon>Actinomycetes</taxon>
        <taxon>Streptosporangiales</taxon>
        <taxon>Thermomonosporaceae</taxon>
        <taxon>Actinomadura</taxon>
    </lineage>
</organism>
<dbReference type="RefSeq" id="WP_138647694.1">
    <property type="nucleotide sequence ID" value="NZ_VCKW01000144.1"/>
</dbReference>
<dbReference type="PANTHER" id="PTHR44688:SF16">
    <property type="entry name" value="DNA-BINDING TRANSCRIPTIONAL ACTIVATOR DEVR_DOSR"/>
    <property type="match status" value="1"/>
</dbReference>
<dbReference type="AlphaFoldDB" id="A0A5C4J8Q1"/>
<feature type="domain" description="HTH luxR-type" evidence="4">
    <location>
        <begin position="48"/>
        <end position="108"/>
    </location>
</feature>
<dbReference type="EMBL" id="VCKW01000144">
    <property type="protein sequence ID" value="TMQ93547.1"/>
    <property type="molecule type" value="Genomic_DNA"/>
</dbReference>
<sequence>MTTVDDSGARDLALLAEEFAALGALRDAARCRRVLRGHGVTLPSRRGRRGYGDQLSPRESEVARLVALGHSNRQIAGALFLSTRTVEQHVAKVLRKLKVSSRAEVSRK</sequence>
<dbReference type="InterPro" id="IPR016032">
    <property type="entry name" value="Sig_transdc_resp-reg_C-effctor"/>
</dbReference>
<dbReference type="InterPro" id="IPR000792">
    <property type="entry name" value="Tscrpt_reg_LuxR_C"/>
</dbReference>
<dbReference type="PROSITE" id="PS50043">
    <property type="entry name" value="HTH_LUXR_2"/>
    <property type="match status" value="1"/>
</dbReference>
<evidence type="ECO:0000256" key="1">
    <source>
        <dbReference type="ARBA" id="ARBA00023015"/>
    </source>
</evidence>
<dbReference type="Gene3D" id="1.10.10.10">
    <property type="entry name" value="Winged helix-like DNA-binding domain superfamily/Winged helix DNA-binding domain"/>
    <property type="match status" value="1"/>
</dbReference>
<reference evidence="5 6" key="1">
    <citation type="submission" date="2019-05" db="EMBL/GenBank/DDBJ databases">
        <title>Draft genome sequence of Actinomadura sp. 14C53.</title>
        <authorList>
            <person name="Saricaoglu S."/>
            <person name="Isik K."/>
        </authorList>
    </citation>
    <scope>NUCLEOTIDE SEQUENCE [LARGE SCALE GENOMIC DNA]</scope>
    <source>
        <strain evidence="5 6">14C53</strain>
    </source>
</reference>
<dbReference type="PRINTS" id="PR00038">
    <property type="entry name" value="HTHLUXR"/>
</dbReference>
<comment type="caution">
    <text evidence="5">The sequence shown here is derived from an EMBL/GenBank/DDBJ whole genome shotgun (WGS) entry which is preliminary data.</text>
</comment>
<dbReference type="Proteomes" id="UP000309174">
    <property type="component" value="Unassembled WGS sequence"/>
</dbReference>
<keyword evidence="2" id="KW-0238">DNA-binding</keyword>
<dbReference type="GO" id="GO:0003677">
    <property type="term" value="F:DNA binding"/>
    <property type="evidence" value="ECO:0007669"/>
    <property type="project" value="UniProtKB-KW"/>
</dbReference>
<dbReference type="CDD" id="cd06170">
    <property type="entry name" value="LuxR_C_like"/>
    <property type="match status" value="1"/>
</dbReference>
<evidence type="ECO:0000259" key="4">
    <source>
        <dbReference type="PROSITE" id="PS50043"/>
    </source>
</evidence>
<accession>A0A5C4J8Q1</accession>
<dbReference type="SMART" id="SM00421">
    <property type="entry name" value="HTH_LUXR"/>
    <property type="match status" value="1"/>
</dbReference>
<dbReference type="SUPFAM" id="SSF46894">
    <property type="entry name" value="C-terminal effector domain of the bipartite response regulators"/>
    <property type="match status" value="1"/>
</dbReference>
<gene>
    <name evidence="5" type="ORF">ETD83_25265</name>
</gene>